<dbReference type="Proteomes" id="UP000799302">
    <property type="component" value="Unassembled WGS sequence"/>
</dbReference>
<keyword evidence="3" id="KW-1185">Reference proteome</keyword>
<evidence type="ECO:0000256" key="1">
    <source>
        <dbReference type="SAM" id="Phobius"/>
    </source>
</evidence>
<organism evidence="2 3">
    <name type="scientific">Microthyrium microscopicum</name>
    <dbReference type="NCBI Taxonomy" id="703497"/>
    <lineage>
        <taxon>Eukaryota</taxon>
        <taxon>Fungi</taxon>
        <taxon>Dikarya</taxon>
        <taxon>Ascomycota</taxon>
        <taxon>Pezizomycotina</taxon>
        <taxon>Dothideomycetes</taxon>
        <taxon>Dothideomycetes incertae sedis</taxon>
        <taxon>Microthyriales</taxon>
        <taxon>Microthyriaceae</taxon>
        <taxon>Microthyrium</taxon>
    </lineage>
</organism>
<evidence type="ECO:0000313" key="3">
    <source>
        <dbReference type="Proteomes" id="UP000799302"/>
    </source>
</evidence>
<reference evidence="2" key="1">
    <citation type="journal article" date="2020" name="Stud. Mycol.">
        <title>101 Dothideomycetes genomes: a test case for predicting lifestyles and emergence of pathogens.</title>
        <authorList>
            <person name="Haridas S."/>
            <person name="Albert R."/>
            <person name="Binder M."/>
            <person name="Bloem J."/>
            <person name="Labutti K."/>
            <person name="Salamov A."/>
            <person name="Andreopoulos B."/>
            <person name="Baker S."/>
            <person name="Barry K."/>
            <person name="Bills G."/>
            <person name="Bluhm B."/>
            <person name="Cannon C."/>
            <person name="Castanera R."/>
            <person name="Culley D."/>
            <person name="Daum C."/>
            <person name="Ezra D."/>
            <person name="Gonzalez J."/>
            <person name="Henrissat B."/>
            <person name="Kuo A."/>
            <person name="Liang C."/>
            <person name="Lipzen A."/>
            <person name="Lutzoni F."/>
            <person name="Magnuson J."/>
            <person name="Mondo S."/>
            <person name="Nolan M."/>
            <person name="Ohm R."/>
            <person name="Pangilinan J."/>
            <person name="Park H.-J."/>
            <person name="Ramirez L."/>
            <person name="Alfaro M."/>
            <person name="Sun H."/>
            <person name="Tritt A."/>
            <person name="Yoshinaga Y."/>
            <person name="Zwiers L.-H."/>
            <person name="Turgeon B."/>
            <person name="Goodwin S."/>
            <person name="Spatafora J."/>
            <person name="Crous P."/>
            <person name="Grigoriev I."/>
        </authorList>
    </citation>
    <scope>NUCLEOTIDE SEQUENCE</scope>
    <source>
        <strain evidence="2">CBS 115976</strain>
    </source>
</reference>
<gene>
    <name evidence="2" type="ORF">BT63DRAFT_420062</name>
</gene>
<feature type="transmembrane region" description="Helical" evidence="1">
    <location>
        <begin position="60"/>
        <end position="79"/>
    </location>
</feature>
<protein>
    <submittedName>
        <fullName evidence="2">Uncharacterized protein</fullName>
    </submittedName>
</protein>
<keyword evidence="1" id="KW-0812">Transmembrane</keyword>
<dbReference type="AlphaFoldDB" id="A0A6A6UTM1"/>
<evidence type="ECO:0000313" key="2">
    <source>
        <dbReference type="EMBL" id="KAF2674787.1"/>
    </source>
</evidence>
<name>A0A6A6UTM1_9PEZI</name>
<sequence>MGCSCTDFSKAHNTRPIRALAFYLLGLNLLAFGLLSFNLGSAYIAQVKAGAATIWAKDTATAAVAIFWSIVVVIVLFYVEYKKKV</sequence>
<dbReference type="EMBL" id="MU004230">
    <property type="protein sequence ID" value="KAF2674787.1"/>
    <property type="molecule type" value="Genomic_DNA"/>
</dbReference>
<keyword evidence="1" id="KW-1133">Transmembrane helix</keyword>
<accession>A0A6A6UTM1</accession>
<proteinExistence type="predicted"/>
<keyword evidence="1" id="KW-0472">Membrane</keyword>
<feature type="transmembrane region" description="Helical" evidence="1">
    <location>
        <begin position="20"/>
        <end position="40"/>
    </location>
</feature>